<proteinExistence type="predicted"/>
<dbReference type="Gene3D" id="2.160.20.110">
    <property type="match status" value="2"/>
</dbReference>
<comment type="caution">
    <text evidence="3">The sequence shown here is derived from an EMBL/GenBank/DDBJ whole genome shotgun (WGS) entry which is preliminary data.</text>
</comment>
<reference evidence="3" key="1">
    <citation type="journal article" date="2021" name="PeerJ">
        <title>Extensive microbial diversity within the chicken gut microbiome revealed by metagenomics and culture.</title>
        <authorList>
            <person name="Gilroy R."/>
            <person name="Ravi A."/>
            <person name="Getino M."/>
            <person name="Pursley I."/>
            <person name="Horton D.L."/>
            <person name="Alikhan N.F."/>
            <person name="Baker D."/>
            <person name="Gharbi K."/>
            <person name="Hall N."/>
            <person name="Watson M."/>
            <person name="Adriaenssens E.M."/>
            <person name="Foster-Nyarko E."/>
            <person name="Jarju S."/>
            <person name="Secka A."/>
            <person name="Antonio M."/>
            <person name="Oren A."/>
            <person name="Chaudhuri R.R."/>
            <person name="La Ragione R."/>
            <person name="Hildebrand F."/>
            <person name="Pallen M.J."/>
        </authorList>
    </citation>
    <scope>NUCLEOTIDE SEQUENCE</scope>
    <source>
        <strain evidence="3">1068</strain>
    </source>
</reference>
<dbReference type="EMBL" id="DXBG01000231">
    <property type="protein sequence ID" value="HIZ66183.1"/>
    <property type="molecule type" value="Genomic_DNA"/>
</dbReference>
<sequence>MENKKGSQGFTLWETLAAAAIGAVLLAVGFLAVAGYQRTIQLTQMDKAAQALFMAAQNQMAYARATGEWQTLTENMDREYFGSAMEEKPKDFSQELTWRKGDYFWIDYKGEKSKREDSILEVLLPFGAIEEEIRTEGSYVVEYDYRQGMVYGVFYTEDGVIDYDRDIIEGIDKNGGRSQDKEGKNYRKNYRDKEGRKIMGYYGGAAVERLEPETLEAPEAEIENGDALVLTIRDNNYHKLMENTVIRSLTSLRILGEESGAVKELLLEPGQPQDWWSYEDQGTARIYRAVLDTAGPGERRFAGIFPEFIPGENLLVEVKVSSSHVLGIPAEVRVHTNSLFLAVEDLGEEPGKQMALISSVRHLQNLSSGFSGVNQKEGIEIVKACQTEDLDWEAFLNTAENQENIQGFYSIQNEKLQEYEGTGKTLANFHFLPDARGGAGLFARLDGESRQQLLVKNLVLKEFISAGFHGAGLVGEAEPGSRLWAENIVLENPTVTAGEGAGGALAGSVNSGMLENCRVYLGEGESQTAGEKYQIGAMKAEEGTPGEKFRIHAASGISGGLIGQGKNLEIRNSFAAVPVSAGKDGSAGGLTGILEEGGASSIVNCFTGGFTDRGEYTWAYGVAVLGDSGAAGGLIGRDKGNTKTEKSYSTCSVYGAISGGFTGLAEASEKIYKDCYALGQVFWKNPGEKQGPFLGLGLEHLNLSECYYLEQQPTTAEQSTTAEQPTTAEQSKTAKQQQTAEQPTTAEQLTTVESTTAKQQTAEKQTAGNQAPGLEPAGYEALKAMSWYSWQSVSTYPYDSSREDREYPFPMTTGAGQEGGIHYGDWPGKAESSGEDEGGEETEGWTLGLVYYEVVEEKLYYHGYMASPSEEGTVYQEIMTQGEGLSGGLLREKNKFVTEDGYLVLVPRDMERKDIAAAYGTEGPSGEFKTLEACTENFEDTRGFVLEGYQPYVVNFTYAGRGQKLYLGQNLSPYYPVFGETVSFRVNLHLGDTVRPGDEEEAKVYKIRSARHLQQMKALSWSHTEVSQVEYVQELDIRLSGMDFTENSVPADYTYQKPDQILASYTVQSYDTGQGIQSCAIWGMEGPMFGAVRSGSRLQGIRLYDSKSRENGALAVTNEGHIEDCRVEDSTGEITVETDQGPASGFVGNNYGTIRNCGFSGKVRGQEAYGLSQINQGTVENFEIHVLEPGKEGYEEIQVEAAETAAGAVGVNRGILRQISFTGTVSGTWCAGFVGLNEGSVEACYANSILTAKEEGAGFVRSINGGQIRNCFAVGNIRGGLLAAGFGAGDNNNGTMENCYVALFGLEGEQVYRFLRGGGQEYRDCYWLNNSYVSGEIQGEGENSWEAGERGTPISYEELEVQEKTWKTYPYGSGYANTQAAGENYPFPIWSSSFAEGALSFWGDWPQTG</sequence>
<feature type="compositionally biased region" description="Polar residues" evidence="1">
    <location>
        <begin position="714"/>
        <end position="725"/>
    </location>
</feature>
<reference evidence="3" key="2">
    <citation type="submission" date="2021-04" db="EMBL/GenBank/DDBJ databases">
        <authorList>
            <person name="Gilroy R."/>
        </authorList>
    </citation>
    <scope>NUCLEOTIDE SEQUENCE</scope>
    <source>
        <strain evidence="3">1068</strain>
    </source>
</reference>
<evidence type="ECO:0000256" key="1">
    <source>
        <dbReference type="SAM" id="MobiDB-lite"/>
    </source>
</evidence>
<feature type="transmembrane region" description="Helical" evidence="2">
    <location>
        <begin position="12"/>
        <end position="36"/>
    </location>
</feature>
<evidence type="ECO:0000313" key="4">
    <source>
        <dbReference type="Proteomes" id="UP000824056"/>
    </source>
</evidence>
<dbReference type="Proteomes" id="UP000824056">
    <property type="component" value="Unassembled WGS sequence"/>
</dbReference>
<accession>A0A9D2FSI5</accession>
<evidence type="ECO:0000256" key="2">
    <source>
        <dbReference type="SAM" id="Phobius"/>
    </source>
</evidence>
<keyword evidence="2" id="KW-0812">Transmembrane</keyword>
<feature type="compositionally biased region" description="Low complexity" evidence="1">
    <location>
        <begin position="726"/>
        <end position="767"/>
    </location>
</feature>
<organism evidence="3 4">
    <name type="scientific">Candidatus Blautia pullicola</name>
    <dbReference type="NCBI Taxonomy" id="2838498"/>
    <lineage>
        <taxon>Bacteria</taxon>
        <taxon>Bacillati</taxon>
        <taxon>Bacillota</taxon>
        <taxon>Clostridia</taxon>
        <taxon>Lachnospirales</taxon>
        <taxon>Lachnospiraceae</taxon>
        <taxon>Blautia</taxon>
    </lineage>
</organism>
<keyword evidence="2" id="KW-0472">Membrane</keyword>
<keyword evidence="2" id="KW-1133">Transmembrane helix</keyword>
<gene>
    <name evidence="3" type="ORF">H9809_09845</name>
</gene>
<protein>
    <submittedName>
        <fullName evidence="3">Uncharacterized protein</fullName>
    </submittedName>
</protein>
<feature type="region of interest" description="Disordered" evidence="1">
    <location>
        <begin position="714"/>
        <end position="775"/>
    </location>
</feature>
<evidence type="ECO:0000313" key="3">
    <source>
        <dbReference type="EMBL" id="HIZ66183.1"/>
    </source>
</evidence>
<name>A0A9D2FSI5_9FIRM</name>